<dbReference type="AlphaFoldDB" id="A0A4Y8P7I3"/>
<evidence type="ECO:0000313" key="3">
    <source>
        <dbReference type="Proteomes" id="UP000297713"/>
    </source>
</evidence>
<evidence type="ECO:0000256" key="1">
    <source>
        <dbReference type="SAM" id="MobiDB-lite"/>
    </source>
</evidence>
<reference evidence="2 3" key="1">
    <citation type="submission" date="2016-05" db="EMBL/GenBank/DDBJ databases">
        <title>Diversity and Homogeneity among Thermoacidophilic Verrucomicrobia Methanotrophs Linked with Geographical Origin.</title>
        <authorList>
            <person name="Erikstad H.-A."/>
            <person name="Smestad N.B."/>
            <person name="Ceballos R.M."/>
            <person name="Birkeland N.-K."/>
        </authorList>
    </citation>
    <scope>NUCLEOTIDE SEQUENCE [LARGE SCALE GENOMIC DNA]</scope>
    <source>
        <strain evidence="2 3">Phi</strain>
    </source>
</reference>
<proteinExistence type="predicted"/>
<dbReference type="OrthoDB" id="195161at2"/>
<sequence>MKIGIIKLFFLGLSLMGSWIFSGILLDYAQSIVNKRQAMETEYEASKRYVEQFSTQVKRISELKRGYDTRKKQNTETILIDVLSRFQRKRNDFRLVSIFQSPLGIGLKAEARSAAVVDFLDFCEQEMPDFSFQSISLTAPSIDTRTGALLCEFIFRRNDFEASSHQTGSLTAGEKKDEKIQLLSPSPSLKK</sequence>
<feature type="region of interest" description="Disordered" evidence="1">
    <location>
        <begin position="166"/>
        <end position="191"/>
    </location>
</feature>
<accession>A0A4Y8P7I3</accession>
<dbReference type="EMBL" id="LXQC01000187">
    <property type="protein sequence ID" value="TFE66175.1"/>
    <property type="molecule type" value="Genomic_DNA"/>
</dbReference>
<gene>
    <name evidence="2" type="ORF">A7Q10_02240</name>
</gene>
<dbReference type="RefSeq" id="WP_134440825.1">
    <property type="nucleotide sequence ID" value="NZ_LXQC01000187.1"/>
</dbReference>
<keyword evidence="3" id="KW-1185">Reference proteome</keyword>
<comment type="caution">
    <text evidence="2">The sequence shown here is derived from an EMBL/GenBank/DDBJ whole genome shotgun (WGS) entry which is preliminary data.</text>
</comment>
<name>A0A4Y8P7I3_9BACT</name>
<evidence type="ECO:0000313" key="2">
    <source>
        <dbReference type="EMBL" id="TFE66175.1"/>
    </source>
</evidence>
<protein>
    <submittedName>
        <fullName evidence="2">Uncharacterized protein</fullName>
    </submittedName>
</protein>
<dbReference type="Proteomes" id="UP000297713">
    <property type="component" value="Unassembled WGS sequence"/>
</dbReference>
<organism evidence="2 3">
    <name type="scientific">Methylacidiphilum caldifontis</name>
    <dbReference type="NCBI Taxonomy" id="2795386"/>
    <lineage>
        <taxon>Bacteria</taxon>
        <taxon>Pseudomonadati</taxon>
        <taxon>Verrucomicrobiota</taxon>
        <taxon>Methylacidiphilae</taxon>
        <taxon>Methylacidiphilales</taxon>
        <taxon>Methylacidiphilaceae</taxon>
        <taxon>Methylacidiphilum (ex Ratnadevi et al. 2023)</taxon>
    </lineage>
</organism>